<dbReference type="InterPro" id="IPR013324">
    <property type="entry name" value="RNA_pol_sigma_r3/r4-like"/>
</dbReference>
<dbReference type="Proteomes" id="UP000199437">
    <property type="component" value="Unassembled WGS sequence"/>
</dbReference>
<dbReference type="SUPFAM" id="SSF88659">
    <property type="entry name" value="Sigma3 and sigma4 domains of RNA polymerase sigma factors"/>
    <property type="match status" value="1"/>
</dbReference>
<dbReference type="NCBIfam" id="TIGR02937">
    <property type="entry name" value="sigma70-ECF"/>
    <property type="match status" value="1"/>
</dbReference>
<dbReference type="PANTHER" id="PTHR43133">
    <property type="entry name" value="RNA POLYMERASE ECF-TYPE SIGMA FACTO"/>
    <property type="match status" value="1"/>
</dbReference>
<name>A0A1I0R7T8_9BACT</name>
<evidence type="ECO:0000256" key="2">
    <source>
        <dbReference type="ARBA" id="ARBA00023015"/>
    </source>
</evidence>
<dbReference type="InterPro" id="IPR036388">
    <property type="entry name" value="WH-like_DNA-bd_sf"/>
</dbReference>
<dbReference type="Gene3D" id="1.10.1740.10">
    <property type="match status" value="1"/>
</dbReference>
<dbReference type="STRING" id="1267423.SAMN05216290_3212"/>
<keyword evidence="4" id="KW-0804">Transcription</keyword>
<keyword evidence="3" id="KW-0731">Sigma factor</keyword>
<protein>
    <submittedName>
        <fullName evidence="7">RNA polymerase sigma-70 factor, ECF subfamily</fullName>
    </submittedName>
</protein>
<comment type="similarity">
    <text evidence="1">Belongs to the sigma-70 factor family. ECF subfamily.</text>
</comment>
<feature type="domain" description="RNA polymerase sigma-70 region 2" evidence="5">
    <location>
        <begin position="20"/>
        <end position="86"/>
    </location>
</feature>
<sequence>MERLIADIKSGNERALALFVSEYHTRIFNYCYTIIGSKQEAEELAQDVFLKIWSTRSRIDEAMSLEGLLFTIAKNLTLNKIRDNKKLQQLDSIEEQDCLVENTMEEVLFNNMQEEFKKLVRLMPERRRMIFELSRFEGLGNKEIAQRMGISINTVEGQMRKALKFISENSEHIFFLAFCSSAVA</sequence>
<dbReference type="InterPro" id="IPR013249">
    <property type="entry name" value="RNA_pol_sigma70_r4_t2"/>
</dbReference>
<dbReference type="GeneID" id="99987890"/>
<dbReference type="GO" id="GO:0016987">
    <property type="term" value="F:sigma factor activity"/>
    <property type="evidence" value="ECO:0007669"/>
    <property type="project" value="UniProtKB-KW"/>
</dbReference>
<proteinExistence type="inferred from homology"/>
<evidence type="ECO:0000313" key="8">
    <source>
        <dbReference type="Proteomes" id="UP000199437"/>
    </source>
</evidence>
<dbReference type="EMBL" id="FOIR01000003">
    <property type="protein sequence ID" value="SEW36732.1"/>
    <property type="molecule type" value="Genomic_DNA"/>
</dbReference>
<dbReference type="NCBIfam" id="TIGR02985">
    <property type="entry name" value="Sig70_bacteroi1"/>
    <property type="match status" value="1"/>
</dbReference>
<dbReference type="Gene3D" id="1.10.10.10">
    <property type="entry name" value="Winged helix-like DNA-binding domain superfamily/Winged helix DNA-binding domain"/>
    <property type="match status" value="1"/>
</dbReference>
<dbReference type="OrthoDB" id="1097528at2"/>
<dbReference type="PANTHER" id="PTHR43133:SF46">
    <property type="entry name" value="RNA POLYMERASE SIGMA-70 FACTOR ECF SUBFAMILY"/>
    <property type="match status" value="1"/>
</dbReference>
<evidence type="ECO:0000259" key="5">
    <source>
        <dbReference type="Pfam" id="PF04542"/>
    </source>
</evidence>
<dbReference type="InterPro" id="IPR039425">
    <property type="entry name" value="RNA_pol_sigma-70-like"/>
</dbReference>
<gene>
    <name evidence="7" type="ORF">SAMN05216290_3212</name>
</gene>
<dbReference type="InterPro" id="IPR014327">
    <property type="entry name" value="RNA_pol_sigma70_bacteroid"/>
</dbReference>
<dbReference type="GO" id="GO:0006352">
    <property type="term" value="P:DNA-templated transcription initiation"/>
    <property type="evidence" value="ECO:0007669"/>
    <property type="project" value="InterPro"/>
</dbReference>
<dbReference type="CDD" id="cd06171">
    <property type="entry name" value="Sigma70_r4"/>
    <property type="match status" value="1"/>
</dbReference>
<dbReference type="Pfam" id="PF08281">
    <property type="entry name" value="Sigma70_r4_2"/>
    <property type="match status" value="1"/>
</dbReference>
<dbReference type="AlphaFoldDB" id="A0A1I0R7T8"/>
<evidence type="ECO:0000313" key="7">
    <source>
        <dbReference type="EMBL" id="SEW36732.1"/>
    </source>
</evidence>
<evidence type="ECO:0000256" key="3">
    <source>
        <dbReference type="ARBA" id="ARBA00023082"/>
    </source>
</evidence>
<evidence type="ECO:0000259" key="6">
    <source>
        <dbReference type="Pfam" id="PF08281"/>
    </source>
</evidence>
<feature type="domain" description="RNA polymerase sigma factor 70 region 4 type 2" evidence="6">
    <location>
        <begin position="114"/>
        <end position="165"/>
    </location>
</feature>
<reference evidence="8" key="1">
    <citation type="submission" date="2016-10" db="EMBL/GenBank/DDBJ databases">
        <authorList>
            <person name="Varghese N."/>
            <person name="Submissions S."/>
        </authorList>
    </citation>
    <scope>NUCLEOTIDE SEQUENCE [LARGE SCALE GENOMIC DNA]</scope>
    <source>
        <strain evidence="8">CGMCC 1.12402</strain>
    </source>
</reference>
<organism evidence="7 8">
    <name type="scientific">Roseivirga pacifica</name>
    <dbReference type="NCBI Taxonomy" id="1267423"/>
    <lineage>
        <taxon>Bacteria</taxon>
        <taxon>Pseudomonadati</taxon>
        <taxon>Bacteroidota</taxon>
        <taxon>Cytophagia</taxon>
        <taxon>Cytophagales</taxon>
        <taxon>Roseivirgaceae</taxon>
        <taxon>Roseivirga</taxon>
    </lineage>
</organism>
<keyword evidence="2" id="KW-0805">Transcription regulation</keyword>
<dbReference type="GO" id="GO:0003677">
    <property type="term" value="F:DNA binding"/>
    <property type="evidence" value="ECO:0007669"/>
    <property type="project" value="InterPro"/>
</dbReference>
<dbReference type="SUPFAM" id="SSF88946">
    <property type="entry name" value="Sigma2 domain of RNA polymerase sigma factors"/>
    <property type="match status" value="1"/>
</dbReference>
<dbReference type="RefSeq" id="WP_090259745.1">
    <property type="nucleotide sequence ID" value="NZ_FOIR01000003.1"/>
</dbReference>
<dbReference type="InterPro" id="IPR007627">
    <property type="entry name" value="RNA_pol_sigma70_r2"/>
</dbReference>
<keyword evidence="8" id="KW-1185">Reference proteome</keyword>
<dbReference type="Pfam" id="PF04542">
    <property type="entry name" value="Sigma70_r2"/>
    <property type="match status" value="1"/>
</dbReference>
<accession>A0A1I0R7T8</accession>
<dbReference type="InterPro" id="IPR014284">
    <property type="entry name" value="RNA_pol_sigma-70_dom"/>
</dbReference>
<evidence type="ECO:0000256" key="4">
    <source>
        <dbReference type="ARBA" id="ARBA00023163"/>
    </source>
</evidence>
<evidence type="ECO:0000256" key="1">
    <source>
        <dbReference type="ARBA" id="ARBA00010641"/>
    </source>
</evidence>
<dbReference type="InterPro" id="IPR013325">
    <property type="entry name" value="RNA_pol_sigma_r2"/>
</dbReference>